<evidence type="ECO:0000313" key="3">
    <source>
        <dbReference type="Proteomes" id="UP001303046"/>
    </source>
</evidence>
<evidence type="ECO:0000259" key="1">
    <source>
        <dbReference type="Pfam" id="PF26215"/>
    </source>
</evidence>
<organism evidence="2 3">
    <name type="scientific">Necator americanus</name>
    <name type="common">Human hookworm</name>
    <dbReference type="NCBI Taxonomy" id="51031"/>
    <lineage>
        <taxon>Eukaryota</taxon>
        <taxon>Metazoa</taxon>
        <taxon>Ecdysozoa</taxon>
        <taxon>Nematoda</taxon>
        <taxon>Chromadorea</taxon>
        <taxon>Rhabditida</taxon>
        <taxon>Rhabditina</taxon>
        <taxon>Rhabditomorpha</taxon>
        <taxon>Strongyloidea</taxon>
        <taxon>Ancylostomatidae</taxon>
        <taxon>Bunostominae</taxon>
        <taxon>Necator</taxon>
    </lineage>
</organism>
<protein>
    <recommendedName>
        <fullName evidence="1">Helix-turn-helix domain-containing protein</fullName>
    </recommendedName>
</protein>
<dbReference type="Pfam" id="PF26215">
    <property type="entry name" value="HTH_animal"/>
    <property type="match status" value="1"/>
</dbReference>
<sequence>MKKGVINNMFHTTETVCSGPEKKKESLTLAREIAVSNGYESERLKRDDAGVADNWKPPPYIRYFSAFLTSPTK</sequence>
<comment type="caution">
    <text evidence="2">The sequence shown here is derived from an EMBL/GenBank/DDBJ whole genome shotgun (WGS) entry which is preliminary data.</text>
</comment>
<proteinExistence type="predicted"/>
<dbReference type="EMBL" id="JAVFWL010000004">
    <property type="protein sequence ID" value="KAK6752196.1"/>
    <property type="molecule type" value="Genomic_DNA"/>
</dbReference>
<accession>A0ABR1DP20</accession>
<evidence type="ECO:0000313" key="2">
    <source>
        <dbReference type="EMBL" id="KAK6752196.1"/>
    </source>
</evidence>
<feature type="domain" description="Helix-turn-helix" evidence="1">
    <location>
        <begin position="1"/>
        <end position="45"/>
    </location>
</feature>
<gene>
    <name evidence="2" type="primary">Necator_chrIV.g16847</name>
    <name evidence="2" type="ORF">RB195_003549</name>
</gene>
<keyword evidence="3" id="KW-1185">Reference proteome</keyword>
<dbReference type="Proteomes" id="UP001303046">
    <property type="component" value="Unassembled WGS sequence"/>
</dbReference>
<name>A0ABR1DP20_NECAM</name>
<reference evidence="2 3" key="1">
    <citation type="submission" date="2023-08" db="EMBL/GenBank/DDBJ databases">
        <title>A Necator americanus chromosomal reference genome.</title>
        <authorList>
            <person name="Ilik V."/>
            <person name="Petrzelkova K.J."/>
            <person name="Pardy F."/>
            <person name="Fuh T."/>
            <person name="Niatou-Singa F.S."/>
            <person name="Gouil Q."/>
            <person name="Baker L."/>
            <person name="Ritchie M.E."/>
            <person name="Jex A.R."/>
            <person name="Gazzola D."/>
            <person name="Li H."/>
            <person name="Toshio Fujiwara R."/>
            <person name="Zhan B."/>
            <person name="Aroian R.V."/>
            <person name="Pafco B."/>
            <person name="Schwarz E.M."/>
        </authorList>
    </citation>
    <scope>NUCLEOTIDE SEQUENCE [LARGE SCALE GENOMIC DNA]</scope>
    <source>
        <strain evidence="2 3">Aroian</strain>
        <tissue evidence="2">Whole animal</tissue>
    </source>
</reference>
<dbReference type="InterPro" id="IPR058912">
    <property type="entry name" value="HTH_animal"/>
</dbReference>